<comment type="caution">
    <text evidence="1">The sequence shown here is derived from an EMBL/GenBank/DDBJ whole genome shotgun (WGS) entry which is preliminary data.</text>
</comment>
<dbReference type="EMBL" id="CM045770">
    <property type="protein sequence ID" value="KAI7992587.1"/>
    <property type="molecule type" value="Genomic_DNA"/>
</dbReference>
<organism evidence="1 2">
    <name type="scientific">Camellia lanceoleosa</name>
    <dbReference type="NCBI Taxonomy" id="1840588"/>
    <lineage>
        <taxon>Eukaryota</taxon>
        <taxon>Viridiplantae</taxon>
        <taxon>Streptophyta</taxon>
        <taxon>Embryophyta</taxon>
        <taxon>Tracheophyta</taxon>
        <taxon>Spermatophyta</taxon>
        <taxon>Magnoliopsida</taxon>
        <taxon>eudicotyledons</taxon>
        <taxon>Gunneridae</taxon>
        <taxon>Pentapetalae</taxon>
        <taxon>asterids</taxon>
        <taxon>Ericales</taxon>
        <taxon>Theaceae</taxon>
        <taxon>Camellia</taxon>
    </lineage>
</organism>
<protein>
    <submittedName>
        <fullName evidence="1">Uncharacterized protein</fullName>
    </submittedName>
</protein>
<evidence type="ECO:0000313" key="2">
    <source>
        <dbReference type="Proteomes" id="UP001060215"/>
    </source>
</evidence>
<keyword evidence="2" id="KW-1185">Reference proteome</keyword>
<dbReference type="Proteomes" id="UP001060215">
    <property type="component" value="Chromosome 13"/>
</dbReference>
<sequence length="138" mass="15388">MEDFDHGGASSPLPLPPSLSLSMYICTQIFLYSCTLWYVLPLLLVSSVITIIGSVGEEEALLGVALVEPRRGGTWEGSSCWAVTLQDIGVYHRDAVYQTKSPRHAHMRFSGTWSVSSFPPIRNLKTMGGYFFSFHFHE</sequence>
<reference evidence="1 2" key="1">
    <citation type="journal article" date="2022" name="Plant J.">
        <title>Chromosome-level genome of Camellia lanceoleosa provides a valuable resource for understanding genome evolution and self-incompatibility.</title>
        <authorList>
            <person name="Gong W."/>
            <person name="Xiao S."/>
            <person name="Wang L."/>
            <person name="Liao Z."/>
            <person name="Chang Y."/>
            <person name="Mo W."/>
            <person name="Hu G."/>
            <person name="Li W."/>
            <person name="Zhao G."/>
            <person name="Zhu H."/>
            <person name="Hu X."/>
            <person name="Ji K."/>
            <person name="Xiang X."/>
            <person name="Song Q."/>
            <person name="Yuan D."/>
            <person name="Jin S."/>
            <person name="Zhang L."/>
        </authorList>
    </citation>
    <scope>NUCLEOTIDE SEQUENCE [LARGE SCALE GENOMIC DNA]</scope>
    <source>
        <strain evidence="1">SQ_2022a</strain>
    </source>
</reference>
<accession>A0ACC0FWX0</accession>
<gene>
    <name evidence="1" type="ORF">LOK49_LG12G01205</name>
</gene>
<evidence type="ECO:0000313" key="1">
    <source>
        <dbReference type="EMBL" id="KAI7992587.1"/>
    </source>
</evidence>
<proteinExistence type="predicted"/>
<name>A0ACC0FWX0_9ERIC</name>